<name>A0A1I6DIR2_9PSEU</name>
<dbReference type="OrthoDB" id="4563938at2"/>
<dbReference type="STRING" id="84724.SAMN04488564_102782"/>
<sequence length="76" mass="8572">MSDEELIVEFALTRLDHPLLDLEEVAALVVRRAGPERMVEFAGQTLVHRDELRGAVFPAAVEHVLRVVLMLRGPRD</sequence>
<dbReference type="Proteomes" id="UP000198583">
    <property type="component" value="Unassembled WGS sequence"/>
</dbReference>
<evidence type="ECO:0000313" key="1">
    <source>
        <dbReference type="EMBL" id="SFR05345.1"/>
    </source>
</evidence>
<keyword evidence="2" id="KW-1185">Reference proteome</keyword>
<proteinExistence type="predicted"/>
<dbReference type="AlphaFoldDB" id="A0A1I6DIR2"/>
<reference evidence="2" key="1">
    <citation type="submission" date="2016-10" db="EMBL/GenBank/DDBJ databases">
        <authorList>
            <person name="Varghese N."/>
            <person name="Submissions S."/>
        </authorList>
    </citation>
    <scope>NUCLEOTIDE SEQUENCE [LARGE SCALE GENOMIC DNA]</scope>
    <source>
        <strain evidence="2">DSM 44232</strain>
    </source>
</reference>
<protein>
    <submittedName>
        <fullName evidence="1">Uncharacterized protein</fullName>
    </submittedName>
</protein>
<accession>A0A1I6DIR2</accession>
<evidence type="ECO:0000313" key="2">
    <source>
        <dbReference type="Proteomes" id="UP000198583"/>
    </source>
</evidence>
<organism evidence="1 2">
    <name type="scientific">Lentzea waywayandensis</name>
    <dbReference type="NCBI Taxonomy" id="84724"/>
    <lineage>
        <taxon>Bacteria</taxon>
        <taxon>Bacillati</taxon>
        <taxon>Actinomycetota</taxon>
        <taxon>Actinomycetes</taxon>
        <taxon>Pseudonocardiales</taxon>
        <taxon>Pseudonocardiaceae</taxon>
        <taxon>Lentzea</taxon>
    </lineage>
</organism>
<gene>
    <name evidence="1" type="ORF">SAMN04488564_102782</name>
</gene>
<dbReference type="RefSeq" id="WP_093589811.1">
    <property type="nucleotide sequence ID" value="NZ_FOYL01000002.1"/>
</dbReference>
<dbReference type="EMBL" id="FOYL01000002">
    <property type="protein sequence ID" value="SFR05345.1"/>
    <property type="molecule type" value="Genomic_DNA"/>
</dbReference>